<keyword evidence="1 2" id="KW-0732">Signal</keyword>
<protein>
    <submittedName>
        <fullName evidence="4">ABC transporter substrate-binding protein</fullName>
    </submittedName>
</protein>
<feature type="signal peptide" evidence="2">
    <location>
        <begin position="1"/>
        <end position="23"/>
    </location>
</feature>
<gene>
    <name evidence="4" type="ORF">NFC73_19550</name>
</gene>
<name>A0ABT1LTY8_9MICC</name>
<reference evidence="4 5" key="1">
    <citation type="submission" date="2022-06" db="EMBL/GenBank/DDBJ databases">
        <title>Pseudarthrobacter sp. strain RMG13 Genome sequencing and assembly.</title>
        <authorList>
            <person name="Kim I."/>
        </authorList>
    </citation>
    <scope>NUCLEOTIDE SEQUENCE [LARGE SCALE GENOMIC DNA]</scope>
    <source>
        <strain evidence="4 5">RMG13</strain>
    </source>
</reference>
<evidence type="ECO:0000313" key="5">
    <source>
        <dbReference type="Proteomes" id="UP001524318"/>
    </source>
</evidence>
<keyword evidence="5" id="KW-1185">Reference proteome</keyword>
<dbReference type="Gene3D" id="3.40.190.10">
    <property type="entry name" value="Periplasmic binding protein-like II"/>
    <property type="match status" value="2"/>
</dbReference>
<dbReference type="PROSITE" id="PS51257">
    <property type="entry name" value="PROKAR_LIPOPROTEIN"/>
    <property type="match status" value="1"/>
</dbReference>
<dbReference type="RefSeq" id="WP_254752980.1">
    <property type="nucleotide sequence ID" value="NZ_JANCLV010000021.1"/>
</dbReference>
<sequence length="305" mass="32738">MKRRLTVLALASVVGIFGMSACANPTDNAGAQQSGSTDILAAVQKDDAIAAMLPEEIRQKGGFTISINADVAPVKFVDGDGKITGLNPELLRAAAKVLGTEAQFQEGTFDAMVPGLEAKRYDTIASVADFVERQTRIDFIDYLKNGTAIIASKNFDKEQVTPEQFCGMSIGYARGTSQQGNLEKYAQACAERGAPKLEVNGYQNSGAGILSVKSGAATAYWGDLPQMSYNVKTDPDSFKIVYQEQKSVLGIGINKDNPKLRDALRAALLKLVEDGTYDALLDKWGLKDFGIPDMHVNSTNRLGGK</sequence>
<accession>A0ABT1LTY8</accession>
<dbReference type="PANTHER" id="PTHR35936">
    <property type="entry name" value="MEMBRANE-BOUND LYTIC MUREIN TRANSGLYCOSYLASE F"/>
    <property type="match status" value="1"/>
</dbReference>
<feature type="chain" id="PRO_5045208553" evidence="2">
    <location>
        <begin position="24"/>
        <end position="305"/>
    </location>
</feature>
<comment type="caution">
    <text evidence="4">The sequence shown here is derived from an EMBL/GenBank/DDBJ whole genome shotgun (WGS) entry which is preliminary data.</text>
</comment>
<evidence type="ECO:0000256" key="1">
    <source>
        <dbReference type="ARBA" id="ARBA00022729"/>
    </source>
</evidence>
<dbReference type="Pfam" id="PF00497">
    <property type="entry name" value="SBP_bac_3"/>
    <property type="match status" value="1"/>
</dbReference>
<proteinExistence type="predicted"/>
<evidence type="ECO:0000313" key="4">
    <source>
        <dbReference type="EMBL" id="MCP9001905.1"/>
    </source>
</evidence>
<dbReference type="SUPFAM" id="SSF53850">
    <property type="entry name" value="Periplasmic binding protein-like II"/>
    <property type="match status" value="1"/>
</dbReference>
<evidence type="ECO:0000256" key="2">
    <source>
        <dbReference type="SAM" id="SignalP"/>
    </source>
</evidence>
<feature type="domain" description="Solute-binding protein family 3/N-terminal" evidence="3">
    <location>
        <begin position="62"/>
        <end position="288"/>
    </location>
</feature>
<dbReference type="Proteomes" id="UP001524318">
    <property type="component" value="Unassembled WGS sequence"/>
</dbReference>
<dbReference type="PANTHER" id="PTHR35936:SF17">
    <property type="entry name" value="ARGININE-BINDING EXTRACELLULAR PROTEIN ARTP"/>
    <property type="match status" value="1"/>
</dbReference>
<dbReference type="CDD" id="cd01004">
    <property type="entry name" value="PBP2_MidA_like"/>
    <property type="match status" value="1"/>
</dbReference>
<organism evidence="4 5">
    <name type="scientific">Pseudarthrobacter humi</name>
    <dbReference type="NCBI Taxonomy" id="2952523"/>
    <lineage>
        <taxon>Bacteria</taxon>
        <taxon>Bacillati</taxon>
        <taxon>Actinomycetota</taxon>
        <taxon>Actinomycetes</taxon>
        <taxon>Micrococcales</taxon>
        <taxon>Micrococcaceae</taxon>
        <taxon>Pseudarthrobacter</taxon>
    </lineage>
</organism>
<evidence type="ECO:0000259" key="3">
    <source>
        <dbReference type="SMART" id="SM00062"/>
    </source>
</evidence>
<dbReference type="InterPro" id="IPR001638">
    <property type="entry name" value="Solute-binding_3/MltF_N"/>
</dbReference>
<dbReference type="EMBL" id="JANCLV010000021">
    <property type="protein sequence ID" value="MCP9001905.1"/>
    <property type="molecule type" value="Genomic_DNA"/>
</dbReference>
<dbReference type="SMART" id="SM00062">
    <property type="entry name" value="PBPb"/>
    <property type="match status" value="1"/>
</dbReference>